<keyword evidence="3" id="KW-0496">Mitochondrion</keyword>
<feature type="non-terminal residue" evidence="5">
    <location>
        <position position="1"/>
    </location>
</feature>
<dbReference type="GO" id="GO:0003735">
    <property type="term" value="F:structural constituent of ribosome"/>
    <property type="evidence" value="ECO:0007669"/>
    <property type="project" value="InterPro"/>
</dbReference>
<reference evidence="5" key="1">
    <citation type="submission" date="2022-01" db="EMBL/GenBank/DDBJ databases">
        <authorList>
            <person name="King R."/>
        </authorList>
    </citation>
    <scope>NUCLEOTIDE SEQUENCE</scope>
</reference>
<organism evidence="5 6">
    <name type="scientific">Psylliodes chrysocephalus</name>
    <dbReference type="NCBI Taxonomy" id="3402493"/>
    <lineage>
        <taxon>Eukaryota</taxon>
        <taxon>Metazoa</taxon>
        <taxon>Ecdysozoa</taxon>
        <taxon>Arthropoda</taxon>
        <taxon>Hexapoda</taxon>
        <taxon>Insecta</taxon>
        <taxon>Pterygota</taxon>
        <taxon>Neoptera</taxon>
        <taxon>Endopterygota</taxon>
        <taxon>Coleoptera</taxon>
        <taxon>Polyphaga</taxon>
        <taxon>Cucujiformia</taxon>
        <taxon>Chrysomeloidea</taxon>
        <taxon>Chrysomelidae</taxon>
        <taxon>Galerucinae</taxon>
        <taxon>Alticini</taxon>
        <taxon>Psylliodes</taxon>
    </lineage>
</organism>
<dbReference type="Pfam" id="PF07147">
    <property type="entry name" value="PDCD9"/>
    <property type="match status" value="1"/>
</dbReference>
<evidence type="ECO:0000256" key="2">
    <source>
        <dbReference type="ARBA" id="ARBA00022980"/>
    </source>
</evidence>
<keyword evidence="6" id="KW-1185">Reference proteome</keyword>
<dbReference type="Proteomes" id="UP001153636">
    <property type="component" value="Chromosome 2"/>
</dbReference>
<keyword evidence="4" id="KW-0687">Ribonucleoprotein</keyword>
<dbReference type="OrthoDB" id="6041973at2759"/>
<name>A0A9P0GEA2_9CUCU</name>
<dbReference type="EMBL" id="OV651814">
    <property type="protein sequence ID" value="CAH1106252.1"/>
    <property type="molecule type" value="Genomic_DNA"/>
</dbReference>
<dbReference type="InterPro" id="IPR039982">
    <property type="entry name" value="Ribosomal_mL65"/>
</dbReference>
<dbReference type="AlphaFoldDB" id="A0A9P0GEA2"/>
<dbReference type="GO" id="GO:0006412">
    <property type="term" value="P:translation"/>
    <property type="evidence" value="ECO:0007669"/>
    <property type="project" value="InterPro"/>
</dbReference>
<proteinExistence type="predicted"/>
<evidence type="ECO:0000313" key="6">
    <source>
        <dbReference type="Proteomes" id="UP001153636"/>
    </source>
</evidence>
<evidence type="ECO:0000256" key="1">
    <source>
        <dbReference type="ARBA" id="ARBA00004173"/>
    </source>
</evidence>
<comment type="subcellular location">
    <subcellularLocation>
        <location evidence="1">Mitochondrion</location>
    </subcellularLocation>
</comment>
<protein>
    <recommendedName>
        <fullName evidence="7">28S ribosomal protein S30, mitochondrial</fullName>
    </recommendedName>
</protein>
<evidence type="ECO:0000256" key="4">
    <source>
        <dbReference type="ARBA" id="ARBA00023274"/>
    </source>
</evidence>
<dbReference type="PANTHER" id="PTHR13014:SF3">
    <property type="entry name" value="LARGE RIBOSOMAL SUBUNIT PROTEIN ML65"/>
    <property type="match status" value="1"/>
</dbReference>
<evidence type="ECO:0000313" key="5">
    <source>
        <dbReference type="EMBL" id="CAH1106252.1"/>
    </source>
</evidence>
<dbReference type="PANTHER" id="PTHR13014">
    <property type="entry name" value="MITOCHONDRIAL 28S RIBOSOMAL PROTEIN S30/P52 PRO-APOTOTIC PROTEIN"/>
    <property type="match status" value="1"/>
</dbReference>
<dbReference type="InterPro" id="IPR010793">
    <property type="entry name" value="Ribosomal_mL37/mL65"/>
</dbReference>
<gene>
    <name evidence="5" type="ORF">PSYICH_LOCUS7034</name>
</gene>
<evidence type="ECO:0000256" key="3">
    <source>
        <dbReference type="ARBA" id="ARBA00023128"/>
    </source>
</evidence>
<sequence length="608" mass="71592">CHVLTILILFFSLFSCGLKVLIHVLKWCWILSSAVLFCPEKNLRFKKGAVSIHKIILRTKMSVIRLNTSLCQKLRGCRYFSNLSRQEEEYTSAPNYPPIQDLTFQKRKERTKDKLYDEIKAVKTVEEKQIKLNMPKYYGFQSYMLLENKCDYNNLPMTQHVTRTHLIVNKDLPDYYKDINVDELAKNLKSEVEDALSIEIDGYQRLHDLKNEEISQGEIEDIISSSLCKQINRIIINELSSNQPHIKESQIDIDPRIEASWYVGGIIPPDSVKKSKEGLEWLKDRADEPYDRVMVYKGCPILALRSKLPLKSIISHSDAENPDFHVPVFNFDPRTVGITVEYRHMTNIPGFWPGDAYKFGLLSHHRRGYMHLRKHFEDSTDDKESIHRQGILTSFGWLLAQANNLGFNTFNDITYPLVTQTVITNGKKWSFYTYQLNTILFSERFFNENPKKNLCWATEEIDLFSEVNNGKLVGFNEEILKNLLKFYMNQPETRLGINLAPYLSNEEKICADYTDDDKRLWLEDTYKYLMSNRPRHLLGYEIYAWEKIYKIDNKTRFMDKKLRPFELRQNPYQRRLDERAPKYIPKKFRENVKKVKGGAHKFAKDYFP</sequence>
<accession>A0A9P0GEA2</accession>
<dbReference type="GO" id="GO:0005762">
    <property type="term" value="C:mitochondrial large ribosomal subunit"/>
    <property type="evidence" value="ECO:0007669"/>
    <property type="project" value="TreeGrafter"/>
</dbReference>
<evidence type="ECO:0008006" key="7">
    <source>
        <dbReference type="Google" id="ProtNLM"/>
    </source>
</evidence>
<keyword evidence="2" id="KW-0689">Ribosomal protein</keyword>